<reference evidence="3" key="2">
    <citation type="submission" date="2011-03" db="EMBL/GenBank/DDBJ databases">
        <title>The complete genome of Desulfobacca acetoxidans DSM 11109.</title>
        <authorList>
            <consortium name="US DOE Joint Genome Institute (JGI-PGF)"/>
            <person name="Lucas S."/>
            <person name="Copeland A."/>
            <person name="Lapidus A."/>
            <person name="Bruce D."/>
            <person name="Goodwin L."/>
            <person name="Pitluck S."/>
            <person name="Peters L."/>
            <person name="Kyrpides N."/>
            <person name="Mavromatis K."/>
            <person name="Ivanova N."/>
            <person name="Ovchinnikova G."/>
            <person name="Teshima H."/>
            <person name="Detter J.C."/>
            <person name="Han C."/>
            <person name="Land M."/>
            <person name="Hauser L."/>
            <person name="Markowitz V."/>
            <person name="Cheng J.-F."/>
            <person name="Hugenholtz P."/>
            <person name="Woyke T."/>
            <person name="Wu D."/>
            <person name="Spring S."/>
            <person name="Schueler E."/>
            <person name="Brambilla E."/>
            <person name="Klenk H.-P."/>
            <person name="Eisen J.A."/>
        </authorList>
    </citation>
    <scope>NUCLEOTIDE SEQUENCE [LARGE SCALE GENOMIC DNA]</scope>
    <source>
        <strain evidence="3">ATCC 700848 / DSM 11109 / ASRB2</strain>
    </source>
</reference>
<dbReference type="InterPro" id="IPR052573">
    <property type="entry name" value="DnaJ_C_subfamily_28"/>
</dbReference>
<dbReference type="eggNOG" id="ENOG5032TNY">
    <property type="taxonomic scope" value="Bacteria"/>
</dbReference>
<dbReference type="RefSeq" id="WP_013707621.1">
    <property type="nucleotide sequence ID" value="NC_015388.1"/>
</dbReference>
<dbReference type="PANTHER" id="PTHR39158">
    <property type="entry name" value="OS08G0560600 PROTEIN"/>
    <property type="match status" value="1"/>
</dbReference>
<accession>F2NIN7</accession>
<sequence>MFFLEKIAENRILEAIQEGVFNNLVGKGRPLKLEDDSQIPAELRMPYKILKMADCLPPELQLQKEILTLQDMMANMPDEKEKLNQMRRLNFLTMKLNLIRKTSPLLEEHGIYTEKILAKLERLPQGKKLL</sequence>
<dbReference type="STRING" id="880072.Desac_2697"/>
<name>F2NIN7_DESAR</name>
<dbReference type="PANTHER" id="PTHR39158:SF1">
    <property type="entry name" value="DNAJ HOMOLOG SUBFAMILY C MEMBER 28"/>
    <property type="match status" value="1"/>
</dbReference>
<dbReference type="Pfam" id="PF09350">
    <property type="entry name" value="DJC28_CD"/>
    <property type="match status" value="1"/>
</dbReference>
<feature type="domain" description="DnaJ homologue subfamily C member 28 conserved" evidence="1">
    <location>
        <begin position="7"/>
        <end position="73"/>
    </location>
</feature>
<dbReference type="AlphaFoldDB" id="F2NIN7"/>
<gene>
    <name evidence="2" type="ordered locus">Desac_2697</name>
</gene>
<proteinExistence type="predicted"/>
<protein>
    <submittedName>
        <fullName evidence="2">DnaJ-like, subfamily C, domain-containing protein</fullName>
    </submittedName>
</protein>
<evidence type="ECO:0000259" key="1">
    <source>
        <dbReference type="Pfam" id="PF09350"/>
    </source>
</evidence>
<evidence type="ECO:0000313" key="3">
    <source>
        <dbReference type="Proteomes" id="UP000000483"/>
    </source>
</evidence>
<dbReference type="InterPro" id="IPR018961">
    <property type="entry name" value="DnaJ_homolog_subfam-C_membr-28"/>
</dbReference>
<dbReference type="KEGG" id="dao:Desac_2697"/>
<dbReference type="EMBL" id="CP002629">
    <property type="protein sequence ID" value="AEB10512.1"/>
    <property type="molecule type" value="Genomic_DNA"/>
</dbReference>
<keyword evidence="3" id="KW-1185">Reference proteome</keyword>
<reference evidence="2 3" key="1">
    <citation type="journal article" date="2011" name="Stand. Genomic Sci.">
        <title>Complete genome sequence of the acetate-degrading sulfate reducer Desulfobacca acetoxidans type strain (ASRB2).</title>
        <authorList>
            <person name="Goker M."/>
            <person name="Teshima H."/>
            <person name="Lapidus A."/>
            <person name="Nolan M."/>
            <person name="Lucas S."/>
            <person name="Hammon N."/>
            <person name="Deshpande S."/>
            <person name="Cheng J.F."/>
            <person name="Tapia R."/>
            <person name="Han C."/>
            <person name="Goodwin L."/>
            <person name="Pitluck S."/>
            <person name="Huntemann M."/>
            <person name="Liolios K."/>
            <person name="Ivanova N."/>
            <person name="Pagani I."/>
            <person name="Mavromatis K."/>
            <person name="Ovchinikova G."/>
            <person name="Pati A."/>
            <person name="Chen A."/>
            <person name="Palaniappan K."/>
            <person name="Land M."/>
            <person name="Hauser L."/>
            <person name="Brambilla E.M."/>
            <person name="Rohde M."/>
            <person name="Spring S."/>
            <person name="Detter J.C."/>
            <person name="Woyke T."/>
            <person name="Bristow J."/>
            <person name="Eisen J.A."/>
            <person name="Markowitz V."/>
            <person name="Hugenholtz P."/>
            <person name="Kyrpides N.C."/>
            <person name="Klenk H.P."/>
        </authorList>
    </citation>
    <scope>NUCLEOTIDE SEQUENCE [LARGE SCALE GENOMIC DNA]</scope>
    <source>
        <strain evidence="3">ATCC 700848 / DSM 11109 / ASRB2</strain>
    </source>
</reference>
<dbReference type="HOGENOM" id="CLU_129296_0_0_7"/>
<organism evidence="2 3">
    <name type="scientific">Desulfobacca acetoxidans (strain ATCC 700848 / DSM 11109 / ASRB2)</name>
    <dbReference type="NCBI Taxonomy" id="880072"/>
    <lineage>
        <taxon>Bacteria</taxon>
        <taxon>Pseudomonadati</taxon>
        <taxon>Thermodesulfobacteriota</taxon>
        <taxon>Desulfobaccia</taxon>
        <taxon>Desulfobaccales</taxon>
        <taxon>Desulfobaccaceae</taxon>
        <taxon>Desulfobacca</taxon>
    </lineage>
</organism>
<evidence type="ECO:0000313" key="2">
    <source>
        <dbReference type="EMBL" id="AEB10512.1"/>
    </source>
</evidence>
<dbReference type="Proteomes" id="UP000000483">
    <property type="component" value="Chromosome"/>
</dbReference>